<proteinExistence type="inferred from homology"/>
<dbReference type="EMBL" id="CM009757">
    <property type="protein sequence ID" value="PUZ40148.1"/>
    <property type="molecule type" value="Genomic_DNA"/>
</dbReference>
<keyword evidence="2 3" id="KW-0408">Iron</keyword>
<dbReference type="InterPro" id="IPR027443">
    <property type="entry name" value="IPNS-like_sf"/>
</dbReference>
<sequence>MARSLLCQIEKQKLDWADMFYLVAWPNEARDLRFWPAHPPSFRTSIDRYSSPPRRRRKWHAACWSSSWPRTWELIRHHCMLQMFQGQPQGLRMNHYPPCRQANIVLGMSPHTDAAGLTLLLQVNDMPGLQIGRDGKWFAVDALDGALVLIVGDILEILSNGKYRCVVHQAAVHPSRERMSAAVFHRPCLGAVVGPLPEPVKDGGGRARYRSIGYLDFMKRYFSAKLDGLNDLDILNIDL</sequence>
<evidence type="ECO:0000313" key="6">
    <source>
        <dbReference type="Proteomes" id="UP000244336"/>
    </source>
</evidence>
<gene>
    <name evidence="5" type="ORF">GQ55_9G401300</name>
</gene>
<keyword evidence="6" id="KW-1185">Reference proteome</keyword>
<dbReference type="SUPFAM" id="SSF51197">
    <property type="entry name" value="Clavaminate synthase-like"/>
    <property type="match status" value="1"/>
</dbReference>
<dbReference type="OrthoDB" id="781841at2759"/>
<organism evidence="5 6">
    <name type="scientific">Panicum hallii var. hallii</name>
    <dbReference type="NCBI Taxonomy" id="1504633"/>
    <lineage>
        <taxon>Eukaryota</taxon>
        <taxon>Viridiplantae</taxon>
        <taxon>Streptophyta</taxon>
        <taxon>Embryophyta</taxon>
        <taxon>Tracheophyta</taxon>
        <taxon>Spermatophyta</taxon>
        <taxon>Magnoliopsida</taxon>
        <taxon>Liliopsida</taxon>
        <taxon>Poales</taxon>
        <taxon>Poaceae</taxon>
        <taxon>PACMAD clade</taxon>
        <taxon>Panicoideae</taxon>
        <taxon>Panicodae</taxon>
        <taxon>Paniceae</taxon>
        <taxon>Panicinae</taxon>
        <taxon>Panicum</taxon>
        <taxon>Panicum sect. Panicum</taxon>
    </lineage>
</organism>
<evidence type="ECO:0000256" key="1">
    <source>
        <dbReference type="ARBA" id="ARBA00022723"/>
    </source>
</evidence>
<evidence type="ECO:0000313" key="5">
    <source>
        <dbReference type="EMBL" id="PUZ40148.1"/>
    </source>
</evidence>
<protein>
    <recommendedName>
        <fullName evidence="4">Fe2OG dioxygenase domain-containing protein</fullName>
    </recommendedName>
</protein>
<dbReference type="GO" id="GO:0046872">
    <property type="term" value="F:metal ion binding"/>
    <property type="evidence" value="ECO:0007669"/>
    <property type="project" value="UniProtKB-KW"/>
</dbReference>
<dbReference type="PANTHER" id="PTHR47991">
    <property type="entry name" value="OXOGLUTARATE/IRON-DEPENDENT DIOXYGENASE"/>
    <property type="match status" value="1"/>
</dbReference>
<comment type="similarity">
    <text evidence="3">Belongs to the iron/ascorbate-dependent oxidoreductase family.</text>
</comment>
<dbReference type="PROSITE" id="PS51471">
    <property type="entry name" value="FE2OG_OXY"/>
    <property type="match status" value="1"/>
</dbReference>
<name>A0A2T7C9Y4_9POAL</name>
<reference evidence="5 6" key="1">
    <citation type="submission" date="2018-04" db="EMBL/GenBank/DDBJ databases">
        <title>WGS assembly of Panicum hallii var. hallii HAL2.</title>
        <authorList>
            <person name="Lovell J."/>
            <person name="Jenkins J."/>
            <person name="Lowry D."/>
            <person name="Mamidi S."/>
            <person name="Sreedasyam A."/>
            <person name="Weng X."/>
            <person name="Barry K."/>
            <person name="Bonette J."/>
            <person name="Campitelli B."/>
            <person name="Daum C."/>
            <person name="Gordon S."/>
            <person name="Gould B."/>
            <person name="Lipzen A."/>
            <person name="MacQueen A."/>
            <person name="Palacio-Mejia J."/>
            <person name="Plott C."/>
            <person name="Shakirov E."/>
            <person name="Shu S."/>
            <person name="Yoshinaga Y."/>
            <person name="Zane M."/>
            <person name="Rokhsar D."/>
            <person name="Grimwood J."/>
            <person name="Schmutz J."/>
            <person name="Juenger T."/>
        </authorList>
    </citation>
    <scope>NUCLEOTIDE SEQUENCE [LARGE SCALE GENOMIC DNA]</scope>
    <source>
        <strain evidence="6">cv. HAL2</strain>
    </source>
</reference>
<dbReference type="Gramene" id="PUZ40148">
    <property type="protein sequence ID" value="PUZ40148"/>
    <property type="gene ID" value="GQ55_9G401300"/>
</dbReference>
<dbReference type="InterPro" id="IPR005123">
    <property type="entry name" value="Oxoglu/Fe-dep_dioxygenase_dom"/>
</dbReference>
<keyword evidence="3" id="KW-0560">Oxidoreductase</keyword>
<dbReference type="GO" id="GO:0016491">
    <property type="term" value="F:oxidoreductase activity"/>
    <property type="evidence" value="ECO:0007669"/>
    <property type="project" value="UniProtKB-KW"/>
</dbReference>
<evidence type="ECO:0000256" key="3">
    <source>
        <dbReference type="RuleBase" id="RU003682"/>
    </source>
</evidence>
<feature type="domain" description="Fe2OG dioxygenase" evidence="4">
    <location>
        <begin position="87"/>
        <end position="187"/>
    </location>
</feature>
<keyword evidence="1 3" id="KW-0479">Metal-binding</keyword>
<evidence type="ECO:0000256" key="2">
    <source>
        <dbReference type="ARBA" id="ARBA00023004"/>
    </source>
</evidence>
<dbReference type="Proteomes" id="UP000244336">
    <property type="component" value="Chromosome 9"/>
</dbReference>
<dbReference type="Gene3D" id="2.60.120.330">
    <property type="entry name" value="B-lactam Antibiotic, Isopenicillin N Synthase, Chain"/>
    <property type="match status" value="1"/>
</dbReference>
<evidence type="ECO:0000259" key="4">
    <source>
        <dbReference type="PROSITE" id="PS51471"/>
    </source>
</evidence>
<dbReference type="AlphaFoldDB" id="A0A2T7C9Y4"/>
<dbReference type="InterPro" id="IPR044861">
    <property type="entry name" value="IPNS-like_FE2OG_OXY"/>
</dbReference>
<accession>A0A2T7C9Y4</accession>
<dbReference type="STRING" id="1504633.A0A2T7C9Y4"/>
<dbReference type="Pfam" id="PF03171">
    <property type="entry name" value="2OG-FeII_Oxy"/>
    <property type="match status" value="1"/>
</dbReference>
<dbReference type="InterPro" id="IPR050295">
    <property type="entry name" value="Plant_2OG-oxidoreductases"/>
</dbReference>